<evidence type="ECO:0000256" key="1">
    <source>
        <dbReference type="SAM" id="MobiDB-lite"/>
    </source>
</evidence>
<reference evidence="3 4" key="1">
    <citation type="submission" date="2017-07" db="EMBL/GenBank/DDBJ databases">
        <title>Genome sequence of Streptomyces pluripotens MUSC 137T.</title>
        <authorList>
            <person name="Ser H.-L."/>
            <person name="Lee L.-H."/>
        </authorList>
    </citation>
    <scope>NUCLEOTIDE SEQUENCE [LARGE SCALE GENOMIC DNA]</scope>
    <source>
        <strain evidence="3 4">MUSC 137</strain>
    </source>
</reference>
<keyword evidence="4" id="KW-1185">Reference proteome</keyword>
<dbReference type="PANTHER" id="PTHR33495">
    <property type="entry name" value="ANTI-SIGMA FACTOR ANTAGONIST TM_1081-RELATED-RELATED"/>
    <property type="match status" value="1"/>
</dbReference>
<evidence type="ECO:0000313" key="4">
    <source>
        <dbReference type="Proteomes" id="UP000031501"/>
    </source>
</evidence>
<dbReference type="CDD" id="cd07043">
    <property type="entry name" value="STAS_anti-anti-sigma_factors"/>
    <property type="match status" value="1"/>
</dbReference>
<dbReference type="AlphaFoldDB" id="A0A221NS73"/>
<dbReference type="EMBL" id="CP022433">
    <property type="protein sequence ID" value="ASN22794.1"/>
    <property type="molecule type" value="Genomic_DNA"/>
</dbReference>
<sequence length="150" mass="16217">MRLHTVCTVHPDHILVSLYGEADMLTAPLLHQALVAALTHAEHRDVVADLCGIDFIDSTGAQPLIAADQTLHPQRRRLWLACLHTRTARLLHGIRLTDYFPVLPVTIPLPRCQPVGSGPVPRAGKSEGAYVDRPASGQLRSRAAAGTDNG</sequence>
<dbReference type="InterPro" id="IPR036513">
    <property type="entry name" value="STAS_dom_sf"/>
</dbReference>
<feature type="domain" description="STAS" evidence="2">
    <location>
        <begin position="3"/>
        <end position="91"/>
    </location>
</feature>
<dbReference type="InterPro" id="IPR058548">
    <property type="entry name" value="MlaB-like_STAS"/>
</dbReference>
<dbReference type="Gene3D" id="3.30.750.24">
    <property type="entry name" value="STAS domain"/>
    <property type="match status" value="1"/>
</dbReference>
<name>A0A221NS73_9ACTN</name>
<dbReference type="PROSITE" id="PS50801">
    <property type="entry name" value="STAS"/>
    <property type="match status" value="1"/>
</dbReference>
<organism evidence="3 4">
    <name type="scientific">Streptomyces pluripotens</name>
    <dbReference type="NCBI Taxonomy" id="1355015"/>
    <lineage>
        <taxon>Bacteria</taxon>
        <taxon>Bacillati</taxon>
        <taxon>Actinomycetota</taxon>
        <taxon>Actinomycetes</taxon>
        <taxon>Kitasatosporales</taxon>
        <taxon>Streptomycetaceae</taxon>
        <taxon>Streptomyces</taxon>
    </lineage>
</organism>
<proteinExistence type="predicted"/>
<accession>A0A221NS73</accession>
<dbReference type="RefSeq" id="WP_052270051.1">
    <property type="nucleotide sequence ID" value="NZ_CP022433.1"/>
</dbReference>
<evidence type="ECO:0000259" key="2">
    <source>
        <dbReference type="PROSITE" id="PS50801"/>
    </source>
</evidence>
<protein>
    <submittedName>
        <fullName evidence="3">Anti-sigma factor antagonist</fullName>
    </submittedName>
</protein>
<dbReference type="Proteomes" id="UP000031501">
    <property type="component" value="Chromosome"/>
</dbReference>
<dbReference type="InterPro" id="IPR002645">
    <property type="entry name" value="STAS_dom"/>
</dbReference>
<dbReference type="PANTHER" id="PTHR33495:SF2">
    <property type="entry name" value="ANTI-SIGMA FACTOR ANTAGONIST TM_1081-RELATED"/>
    <property type="match status" value="1"/>
</dbReference>
<dbReference type="SUPFAM" id="SSF52091">
    <property type="entry name" value="SpoIIaa-like"/>
    <property type="match status" value="1"/>
</dbReference>
<feature type="region of interest" description="Disordered" evidence="1">
    <location>
        <begin position="114"/>
        <end position="150"/>
    </location>
</feature>
<evidence type="ECO:0000313" key="3">
    <source>
        <dbReference type="EMBL" id="ASN22794.1"/>
    </source>
</evidence>
<dbReference type="GO" id="GO:0043856">
    <property type="term" value="F:anti-sigma factor antagonist activity"/>
    <property type="evidence" value="ECO:0007669"/>
    <property type="project" value="TreeGrafter"/>
</dbReference>
<gene>
    <name evidence="3" type="ORF">LK07_00710</name>
</gene>
<dbReference type="Pfam" id="PF13466">
    <property type="entry name" value="STAS_2"/>
    <property type="match status" value="1"/>
</dbReference>